<dbReference type="OrthoDB" id="3827759at2"/>
<name>A0A1G6JVJ8_9PSEU</name>
<accession>A0A1G6JVJ8</accession>
<dbReference type="InterPro" id="IPR049799">
    <property type="entry name" value="SitI3-like"/>
</dbReference>
<evidence type="ECO:0000313" key="2">
    <source>
        <dbReference type="Proteomes" id="UP000199501"/>
    </source>
</evidence>
<reference evidence="2" key="1">
    <citation type="submission" date="2016-10" db="EMBL/GenBank/DDBJ databases">
        <authorList>
            <person name="Varghese N."/>
            <person name="Submissions S."/>
        </authorList>
    </citation>
    <scope>NUCLEOTIDE SEQUENCE [LARGE SCALE GENOMIC DNA]</scope>
    <source>
        <strain evidence="2">IBRC-M 10403</strain>
    </source>
</reference>
<evidence type="ECO:0000313" key="1">
    <source>
        <dbReference type="EMBL" id="SDC22762.1"/>
    </source>
</evidence>
<dbReference type="NCBIfam" id="NF040657">
    <property type="entry name" value="immun_SitI3"/>
    <property type="match status" value="1"/>
</dbReference>
<gene>
    <name evidence="1" type="ORF">SAMN05216174_101582</name>
</gene>
<sequence length="152" mass="17204">MAISYSLDIAATGTADEVAREFRDMLSEEDHMSIESNEWWTRHALKIQVLPDNPPAWNPIVTDLGFTPSVSVGFRMAKMIDIAPQQDDMVRLAIGLLGRVPGDAVLHSEFDQIWLLRRGRELLLSDRDDIWPLHRLALAPRPCRRAALTFAD</sequence>
<protein>
    <submittedName>
        <fullName evidence="1">Uncharacterized protein</fullName>
    </submittedName>
</protein>
<proteinExistence type="predicted"/>
<dbReference type="EMBL" id="FMZZ01000001">
    <property type="protein sequence ID" value="SDC22762.1"/>
    <property type="molecule type" value="Genomic_DNA"/>
</dbReference>
<dbReference type="RefSeq" id="WP_091447883.1">
    <property type="nucleotide sequence ID" value="NZ_FMZZ01000001.1"/>
</dbReference>
<dbReference type="STRING" id="1271860.SAMN05216174_101582"/>
<dbReference type="Proteomes" id="UP000199501">
    <property type="component" value="Unassembled WGS sequence"/>
</dbReference>
<organism evidence="1 2">
    <name type="scientific">Actinokineospora iranica</name>
    <dbReference type="NCBI Taxonomy" id="1271860"/>
    <lineage>
        <taxon>Bacteria</taxon>
        <taxon>Bacillati</taxon>
        <taxon>Actinomycetota</taxon>
        <taxon>Actinomycetes</taxon>
        <taxon>Pseudonocardiales</taxon>
        <taxon>Pseudonocardiaceae</taxon>
        <taxon>Actinokineospora</taxon>
    </lineage>
</organism>
<keyword evidence="2" id="KW-1185">Reference proteome</keyword>
<dbReference type="AlphaFoldDB" id="A0A1G6JVJ8"/>